<gene>
    <name evidence="1" type="ORF">RCOM_0878270</name>
</gene>
<proteinExistence type="predicted"/>
<dbReference type="InParanoid" id="B9SM45"/>
<evidence type="ECO:0000313" key="2">
    <source>
        <dbReference type="Proteomes" id="UP000008311"/>
    </source>
</evidence>
<name>B9SM45_RICCO</name>
<dbReference type="EMBL" id="EQ974025">
    <property type="protein sequence ID" value="EEF35308.1"/>
    <property type="molecule type" value="Genomic_DNA"/>
</dbReference>
<organism evidence="1 2">
    <name type="scientific">Ricinus communis</name>
    <name type="common">Castor bean</name>
    <dbReference type="NCBI Taxonomy" id="3988"/>
    <lineage>
        <taxon>Eukaryota</taxon>
        <taxon>Viridiplantae</taxon>
        <taxon>Streptophyta</taxon>
        <taxon>Embryophyta</taxon>
        <taxon>Tracheophyta</taxon>
        <taxon>Spermatophyta</taxon>
        <taxon>Magnoliopsida</taxon>
        <taxon>eudicotyledons</taxon>
        <taxon>Gunneridae</taxon>
        <taxon>Pentapetalae</taxon>
        <taxon>rosids</taxon>
        <taxon>fabids</taxon>
        <taxon>Malpighiales</taxon>
        <taxon>Euphorbiaceae</taxon>
        <taxon>Acalyphoideae</taxon>
        <taxon>Acalypheae</taxon>
        <taxon>Ricinus</taxon>
    </lineage>
</organism>
<protein>
    <submittedName>
        <fullName evidence="1">Uncharacterized protein</fullName>
    </submittedName>
</protein>
<dbReference type="Proteomes" id="UP000008311">
    <property type="component" value="Unassembled WGS sequence"/>
</dbReference>
<accession>B9SM45</accession>
<sequence>MENLIAMMQQQAKVLQALTIQCQTVKVAPTTAKIPLDNGTIGGAGTRLY</sequence>
<reference evidence="2" key="1">
    <citation type="journal article" date="2010" name="Nat. Biotechnol.">
        <title>Draft genome sequence of the oilseed species Ricinus communis.</title>
        <authorList>
            <person name="Chan A.P."/>
            <person name="Crabtree J."/>
            <person name="Zhao Q."/>
            <person name="Lorenzi H."/>
            <person name="Orvis J."/>
            <person name="Puiu D."/>
            <person name="Melake-Berhan A."/>
            <person name="Jones K.M."/>
            <person name="Redman J."/>
            <person name="Chen G."/>
            <person name="Cahoon E.B."/>
            <person name="Gedil M."/>
            <person name="Stanke M."/>
            <person name="Haas B.J."/>
            <person name="Wortman J.R."/>
            <person name="Fraser-Liggett C.M."/>
            <person name="Ravel J."/>
            <person name="Rabinowicz P.D."/>
        </authorList>
    </citation>
    <scope>NUCLEOTIDE SEQUENCE [LARGE SCALE GENOMIC DNA]</scope>
    <source>
        <strain evidence="2">cv. Hale</strain>
    </source>
</reference>
<keyword evidence="2" id="KW-1185">Reference proteome</keyword>
<evidence type="ECO:0000313" key="1">
    <source>
        <dbReference type="EMBL" id="EEF35308.1"/>
    </source>
</evidence>
<dbReference type="AlphaFoldDB" id="B9SM45"/>